<protein>
    <recommendedName>
        <fullName evidence="4">Ig-like domain-containing protein</fullName>
    </recommendedName>
</protein>
<feature type="compositionally biased region" description="Low complexity" evidence="1">
    <location>
        <begin position="1"/>
        <end position="13"/>
    </location>
</feature>
<organism evidence="2 3">
    <name type="scientific">Actinokineospora bangkokensis</name>
    <dbReference type="NCBI Taxonomy" id="1193682"/>
    <lineage>
        <taxon>Bacteria</taxon>
        <taxon>Bacillati</taxon>
        <taxon>Actinomycetota</taxon>
        <taxon>Actinomycetes</taxon>
        <taxon>Pseudonocardiales</taxon>
        <taxon>Pseudonocardiaceae</taxon>
        <taxon>Actinokineospora</taxon>
    </lineage>
</organism>
<keyword evidence="3" id="KW-1185">Reference proteome</keyword>
<reference evidence="2 3" key="1">
    <citation type="submission" date="2016-10" db="EMBL/GenBank/DDBJ databases">
        <title>The Draft Genome Sequence of Actinokineospora bangkokensis 44EHWT reveals the biosynthetic pathway of antifungal compounds Thailandins with unusual extender unit butylmalonyl-CoA.</title>
        <authorList>
            <person name="Greule A."/>
            <person name="Intra B."/>
            <person name="Flemming S."/>
            <person name="Rommel M.G."/>
            <person name="Panbangred W."/>
            <person name="Bechthold A."/>
        </authorList>
    </citation>
    <scope>NUCLEOTIDE SEQUENCE [LARGE SCALE GENOMIC DNA]</scope>
    <source>
        <strain evidence="2 3">44EHW</strain>
    </source>
</reference>
<evidence type="ECO:0000313" key="2">
    <source>
        <dbReference type="EMBL" id="OLR94055.1"/>
    </source>
</evidence>
<evidence type="ECO:0000256" key="1">
    <source>
        <dbReference type="SAM" id="MobiDB-lite"/>
    </source>
</evidence>
<proteinExistence type="predicted"/>
<evidence type="ECO:0000313" key="3">
    <source>
        <dbReference type="Proteomes" id="UP000186040"/>
    </source>
</evidence>
<feature type="region of interest" description="Disordered" evidence="1">
    <location>
        <begin position="1"/>
        <end position="53"/>
    </location>
</feature>
<dbReference type="EMBL" id="MKQR01000008">
    <property type="protein sequence ID" value="OLR94055.1"/>
    <property type="molecule type" value="Genomic_DNA"/>
</dbReference>
<dbReference type="AlphaFoldDB" id="A0A1Q9LPU9"/>
<comment type="caution">
    <text evidence="2">The sequence shown here is derived from an EMBL/GenBank/DDBJ whole genome shotgun (WGS) entry which is preliminary data.</text>
</comment>
<dbReference type="Proteomes" id="UP000186040">
    <property type="component" value="Unassembled WGS sequence"/>
</dbReference>
<feature type="compositionally biased region" description="Low complexity" evidence="1">
    <location>
        <begin position="40"/>
        <end position="53"/>
    </location>
</feature>
<accession>A0A1Q9LPU9</accession>
<name>A0A1Q9LPU9_9PSEU</name>
<feature type="region of interest" description="Disordered" evidence="1">
    <location>
        <begin position="134"/>
        <end position="156"/>
    </location>
</feature>
<gene>
    <name evidence="2" type="ORF">BJP25_13855</name>
</gene>
<sequence length="156" mass="15587">MTTSAPVASTAPTERTAEPDDSKPTTTTTKKAGGGGGGATTTTTAKQATPAAKVESLSVVKKPSCPVQGTQDAPFSSPGEPVVIAWKVTGAPGAAIAVDNPSVYGGYGSDYPASGQLELSFPCEGTSGSTTHTYTVWPQGAKSSPKTITVSARNNP</sequence>
<evidence type="ECO:0008006" key="4">
    <source>
        <dbReference type="Google" id="ProtNLM"/>
    </source>
</evidence>
<dbReference type="OrthoDB" id="3697810at2"/>
<dbReference type="RefSeq" id="WP_143218950.1">
    <property type="nucleotide sequence ID" value="NZ_MKQR01000008.1"/>
</dbReference>
<dbReference type="STRING" id="1193682.BJP25_13855"/>